<proteinExistence type="predicted"/>
<dbReference type="InterPro" id="IPR005135">
    <property type="entry name" value="Endo/exonuclease/phosphatase"/>
</dbReference>
<dbReference type="OMA" id="MERIICN"/>
<dbReference type="Pfam" id="PF00078">
    <property type="entry name" value="RVT_1"/>
    <property type="match status" value="1"/>
</dbReference>
<evidence type="ECO:0000259" key="1">
    <source>
        <dbReference type="PROSITE" id="PS50878"/>
    </source>
</evidence>
<reference evidence="3" key="1">
    <citation type="submission" date="2010-08" db="EMBL/GenBank/DDBJ databases">
        <authorList>
            <consortium name="Caenorhabditis japonica Sequencing Consortium"/>
            <person name="Wilson R.K."/>
        </authorList>
    </citation>
    <scope>NUCLEOTIDE SEQUENCE [LARGE SCALE GENOMIC DNA]</scope>
    <source>
        <strain evidence="3">DF5081</strain>
    </source>
</reference>
<dbReference type="PANTHER" id="PTHR33332">
    <property type="entry name" value="REVERSE TRANSCRIPTASE DOMAIN-CONTAINING PROTEIN"/>
    <property type="match status" value="1"/>
</dbReference>
<dbReference type="PRINTS" id="PR01345">
    <property type="entry name" value="CERVTRCPTASE"/>
</dbReference>
<name>A0A8R1I9K3_CAEJA</name>
<evidence type="ECO:0000313" key="3">
    <source>
        <dbReference type="Proteomes" id="UP000005237"/>
    </source>
</evidence>
<dbReference type="InterPro" id="IPR000477">
    <property type="entry name" value="RT_dom"/>
</dbReference>
<accession>A0A8R1I9K3</accession>
<dbReference type="AlphaFoldDB" id="A0A8R1I9K3"/>
<dbReference type="SUPFAM" id="SSF56219">
    <property type="entry name" value="DNase I-like"/>
    <property type="match status" value="1"/>
</dbReference>
<dbReference type="InterPro" id="IPR036691">
    <property type="entry name" value="Endo/exonu/phosph_ase_sf"/>
</dbReference>
<dbReference type="Gene3D" id="3.60.10.10">
    <property type="entry name" value="Endonuclease/exonuclease/phosphatase"/>
    <property type="match status" value="1"/>
</dbReference>
<dbReference type="Pfam" id="PF14529">
    <property type="entry name" value="Exo_endo_phos_2"/>
    <property type="match status" value="1"/>
</dbReference>
<dbReference type="CDD" id="cd01650">
    <property type="entry name" value="RT_nLTR_like"/>
    <property type="match status" value="1"/>
</dbReference>
<dbReference type="Proteomes" id="UP000005237">
    <property type="component" value="Unassembled WGS sequence"/>
</dbReference>
<evidence type="ECO:0000313" key="2">
    <source>
        <dbReference type="EnsemblMetazoa" id="CJA21490.1"/>
    </source>
</evidence>
<dbReference type="EnsemblMetazoa" id="CJA21490.1">
    <property type="protein sequence ID" value="CJA21490.1"/>
    <property type="gene ID" value="WBGene00177062"/>
</dbReference>
<protein>
    <submittedName>
        <fullName evidence="2">Reverse transcriptase domain-containing protein</fullName>
    </submittedName>
</protein>
<dbReference type="InterPro" id="IPR043502">
    <property type="entry name" value="DNA/RNA_pol_sf"/>
</dbReference>
<dbReference type="GO" id="GO:0003824">
    <property type="term" value="F:catalytic activity"/>
    <property type="evidence" value="ECO:0007669"/>
    <property type="project" value="InterPro"/>
</dbReference>
<keyword evidence="3" id="KW-1185">Reference proteome</keyword>
<feature type="domain" description="Reverse transcriptase" evidence="1">
    <location>
        <begin position="391"/>
        <end position="651"/>
    </location>
</feature>
<reference evidence="2" key="2">
    <citation type="submission" date="2022-06" db="UniProtKB">
        <authorList>
            <consortium name="EnsemblMetazoa"/>
        </authorList>
    </citation>
    <scope>IDENTIFICATION</scope>
    <source>
        <strain evidence="2">DF5081</strain>
    </source>
</reference>
<organism evidence="2 3">
    <name type="scientific">Caenorhabditis japonica</name>
    <dbReference type="NCBI Taxonomy" id="281687"/>
    <lineage>
        <taxon>Eukaryota</taxon>
        <taxon>Metazoa</taxon>
        <taxon>Ecdysozoa</taxon>
        <taxon>Nematoda</taxon>
        <taxon>Chromadorea</taxon>
        <taxon>Rhabditida</taxon>
        <taxon>Rhabditina</taxon>
        <taxon>Rhabditomorpha</taxon>
        <taxon>Rhabditoidea</taxon>
        <taxon>Rhabditidae</taxon>
        <taxon>Peloderinae</taxon>
        <taxon>Caenorhabditis</taxon>
    </lineage>
</organism>
<dbReference type="PROSITE" id="PS50878">
    <property type="entry name" value="RT_POL"/>
    <property type="match status" value="1"/>
</dbReference>
<sequence>MPHHYPLHRSEILSFQIFVGSNLNNPLTAFLVYRPPDCNATETANLLMHLDTYMPLTSTLCVGDFNLPSINWPLSLTSPHHDFIDFIRSKDYKQWVEFPTRVTSSSSTILDLVITSHNITPAQIAPQPGLLNSDHLGISFAVSFGNTSLSPSPIALKLWYRKCDFPLLNARLATIDWDLSFSTLPGISDKYSFLINTLNKFLTELCPRIPTRPMHKVCPLLRKLRRLRRLKSSSLSPADIANRLKRYRKLASRYRKWVLKHETKLINESNCNSIRKFVSNRLKSKHSIPALLDNGQAITSDLVKCELFSKAFMKNFARSSDECRRSTLPHCVPDSSSSSHPSLCLFQPYIIEKVLQKLPPNCGFSPHLTNYFVLKKCATPLALPLSIIFSQSYCESEVPAAWKHAVVIPVHKKGNPASTDNYRPISLTDPIARVMERIICNYIRSELSYKFSPYQHGFLHYRSCITALATSTAKYRQILKKSDTLDIIFFDFSKAFDQVSHSILMDKLARFGVDPLTCSWFKEFLRDRSFSLKVNNSCGDSSYPVTSGVPQGSVSGPLLFIIFINDLLFSLPSTIHYSCFADDIKIFSDTPENLQSAIDTVVQWSIRNCLPLAPAKTSLLHLGTKNHMAKYFINAIEIQHSSCVRDLGLILDSSLKFKTHILRISALANLRAKQLLKCFSSQSPQFYAHLFNTYVRPLLEYCSIVYSPSPSSSLAAKLENPLRSYSRRVLQRCNISFSSYENRLEILNLTSTRHNRLKSQLLFLYRIVTNNSHFPNLSDFVSFVKSNRRPMLLVRNDTCTLHFFAKTVPIWNSLLRNCSTFLSPVEFSTLLNVNIARF</sequence>
<dbReference type="SUPFAM" id="SSF56672">
    <property type="entry name" value="DNA/RNA polymerases"/>
    <property type="match status" value="1"/>
</dbReference>